<dbReference type="PANTHER" id="PTHR47053:SF1">
    <property type="entry name" value="MUREIN DD-ENDOPEPTIDASE MEPH-RELATED"/>
    <property type="match status" value="1"/>
</dbReference>
<comment type="caution">
    <text evidence="8">The sequence shown here is derived from an EMBL/GenBank/DDBJ whole genome shotgun (WGS) entry which is preliminary data.</text>
</comment>
<feature type="signal peptide" evidence="6">
    <location>
        <begin position="1"/>
        <end position="21"/>
    </location>
</feature>
<dbReference type="PANTHER" id="PTHR47053">
    <property type="entry name" value="MUREIN DD-ENDOPEPTIDASE MEPH-RELATED"/>
    <property type="match status" value="1"/>
</dbReference>
<evidence type="ECO:0000313" key="9">
    <source>
        <dbReference type="Proteomes" id="UP000247555"/>
    </source>
</evidence>
<evidence type="ECO:0000256" key="6">
    <source>
        <dbReference type="SAM" id="SignalP"/>
    </source>
</evidence>
<feature type="region of interest" description="Disordered" evidence="5">
    <location>
        <begin position="268"/>
        <end position="336"/>
    </location>
</feature>
<dbReference type="GO" id="GO:0008234">
    <property type="term" value="F:cysteine-type peptidase activity"/>
    <property type="evidence" value="ECO:0007669"/>
    <property type="project" value="UniProtKB-KW"/>
</dbReference>
<comment type="similarity">
    <text evidence="1">Belongs to the peptidase C40 family.</text>
</comment>
<gene>
    <name evidence="8" type="ORF">DFR34_101361</name>
</gene>
<evidence type="ECO:0000256" key="5">
    <source>
        <dbReference type="SAM" id="MobiDB-lite"/>
    </source>
</evidence>
<dbReference type="InterPro" id="IPR000064">
    <property type="entry name" value="NLP_P60_dom"/>
</dbReference>
<dbReference type="InterPro" id="IPR038765">
    <property type="entry name" value="Papain-like_cys_pep_sf"/>
</dbReference>
<protein>
    <submittedName>
        <fullName evidence="8">NlpC/P60 family protein</fullName>
    </submittedName>
</protein>
<dbReference type="EMBL" id="QJKI01000001">
    <property type="protein sequence ID" value="PXX82127.1"/>
    <property type="molecule type" value="Genomic_DNA"/>
</dbReference>
<evidence type="ECO:0000256" key="3">
    <source>
        <dbReference type="ARBA" id="ARBA00022801"/>
    </source>
</evidence>
<dbReference type="InterPro" id="IPR051202">
    <property type="entry name" value="Peptidase_C40"/>
</dbReference>
<name>A0A318LK68_9NEIS</name>
<evidence type="ECO:0000256" key="2">
    <source>
        <dbReference type="ARBA" id="ARBA00022670"/>
    </source>
</evidence>
<feature type="domain" description="NlpC/P60" evidence="7">
    <location>
        <begin position="44"/>
        <end position="167"/>
    </location>
</feature>
<evidence type="ECO:0000256" key="1">
    <source>
        <dbReference type="ARBA" id="ARBA00007074"/>
    </source>
</evidence>
<dbReference type="GO" id="GO:0006508">
    <property type="term" value="P:proteolysis"/>
    <property type="evidence" value="ECO:0007669"/>
    <property type="project" value="UniProtKB-KW"/>
</dbReference>
<sequence>MKLTVRTLALLCALLLPHAYAAPGNDGESAGKSADVPHASAAGEGAVGDMILQAVSLMGIAYRFGGNTPVNGFDCSGFIRYVFQSSGVNLPRSAAEQAQVGRPVSRDELKPGDVLFFNTRGFNYSHNGLYLGNGRFIHAPRTGKNIEITSLNASYWSSRFNGARRMVKGAGGVVAHEVTDDVKRAESLGRKREREETSTLADAGAAASVAGVGAVAAAAAAASPRVHATLRSKDAEVKIPTLSAACKQARNAKTAKCKTEKQAIAKAEKSAKAAGKGKYTLSKGESGKNIKGKKGRDKAEAKSSAKGNSKYRAAASSKDKGKGKAAAVKPTNKKKR</sequence>
<organism evidence="8 9">
    <name type="scientific">Rivihabitans pingtungensis</name>
    <dbReference type="NCBI Taxonomy" id="1054498"/>
    <lineage>
        <taxon>Bacteria</taxon>
        <taxon>Pseudomonadati</taxon>
        <taxon>Pseudomonadota</taxon>
        <taxon>Betaproteobacteria</taxon>
        <taxon>Neisseriales</taxon>
        <taxon>Aquaspirillaceae</taxon>
        <taxon>Rivihabitans</taxon>
    </lineage>
</organism>
<dbReference type="OrthoDB" id="9807055at2"/>
<dbReference type="SUPFAM" id="SSF54001">
    <property type="entry name" value="Cysteine proteinases"/>
    <property type="match status" value="1"/>
</dbReference>
<keyword evidence="4" id="KW-0788">Thiol protease</keyword>
<evidence type="ECO:0000256" key="4">
    <source>
        <dbReference type="ARBA" id="ARBA00022807"/>
    </source>
</evidence>
<feature type="chain" id="PRO_5016296161" evidence="6">
    <location>
        <begin position="22"/>
        <end position="336"/>
    </location>
</feature>
<dbReference type="RefSeq" id="WP_110389412.1">
    <property type="nucleotide sequence ID" value="NZ_QJKI01000001.1"/>
</dbReference>
<dbReference type="Gene3D" id="3.90.1720.10">
    <property type="entry name" value="endopeptidase domain like (from Nostoc punctiforme)"/>
    <property type="match status" value="1"/>
</dbReference>
<evidence type="ECO:0000259" key="7">
    <source>
        <dbReference type="PROSITE" id="PS51935"/>
    </source>
</evidence>
<evidence type="ECO:0000313" key="8">
    <source>
        <dbReference type="EMBL" id="PXX82127.1"/>
    </source>
</evidence>
<reference evidence="8 9" key="1">
    <citation type="submission" date="2018-05" db="EMBL/GenBank/DDBJ databases">
        <title>Genomic Encyclopedia of Type Strains, Phase IV (KMG-IV): sequencing the most valuable type-strain genomes for metagenomic binning, comparative biology and taxonomic classification.</title>
        <authorList>
            <person name="Goeker M."/>
        </authorList>
    </citation>
    <scope>NUCLEOTIDE SEQUENCE [LARGE SCALE GENOMIC DNA]</scope>
    <source>
        <strain evidence="8 9">DSM 29661</strain>
    </source>
</reference>
<dbReference type="Proteomes" id="UP000247555">
    <property type="component" value="Unassembled WGS sequence"/>
</dbReference>
<dbReference type="Pfam" id="PF00877">
    <property type="entry name" value="NLPC_P60"/>
    <property type="match status" value="1"/>
</dbReference>
<dbReference type="AlphaFoldDB" id="A0A318LK68"/>
<keyword evidence="6" id="KW-0732">Signal</keyword>
<keyword evidence="3" id="KW-0378">Hydrolase</keyword>
<dbReference type="PROSITE" id="PS51935">
    <property type="entry name" value="NLPC_P60"/>
    <property type="match status" value="1"/>
</dbReference>
<accession>A0A318LK68</accession>
<keyword evidence="9" id="KW-1185">Reference proteome</keyword>
<proteinExistence type="inferred from homology"/>
<keyword evidence="2" id="KW-0645">Protease</keyword>